<accession>K1Z444</accession>
<gene>
    <name evidence="1" type="ORF">ACD_71C00179G0002</name>
</gene>
<reference evidence="1" key="1">
    <citation type="journal article" date="2012" name="Science">
        <title>Fermentation, hydrogen, and sulfur metabolism in multiple uncultivated bacterial phyla.</title>
        <authorList>
            <person name="Wrighton K.C."/>
            <person name="Thomas B.C."/>
            <person name="Sharon I."/>
            <person name="Miller C.S."/>
            <person name="Castelle C.J."/>
            <person name="VerBerkmoes N.C."/>
            <person name="Wilkins M.J."/>
            <person name="Hettich R.L."/>
            <person name="Lipton M.S."/>
            <person name="Williams K.H."/>
            <person name="Long P.E."/>
            <person name="Banfield J.F."/>
        </authorList>
    </citation>
    <scope>NUCLEOTIDE SEQUENCE [LARGE SCALE GENOMIC DNA]</scope>
</reference>
<sequence>MIQFAYTKEKLVKFMRDRNYLKEVLSISKDRQIYLLLEKNTGKMSKYMVTVQLWNQFVWQKSGNNSEDLANYLHPFLVKNDLIPKETPMDPLGWIRDNLSSIFWGGEKKTESVQQTIPMKVQKPIPKETGKSEPWIRPKKQWEAEEKEILQKKLGEIFGKGYRNNWIETFHTKGKILLFSEANGKLGVFEDTIPFWKELIIAYLMALPERVKQGFEVPEYVGVTYNTDKVIKIYIHNFLDTASGKVEQAMEAFDPKEEDRPFSLCSEEEDYYISRPSLTCWIEDLFRSLGVKEVQSLVG</sequence>
<protein>
    <submittedName>
        <fullName evidence="1">Uncharacterized protein</fullName>
    </submittedName>
</protein>
<dbReference type="AlphaFoldDB" id="K1Z444"/>
<name>K1Z444_9BACT</name>
<dbReference type="EMBL" id="AMFJ01028910">
    <property type="protein sequence ID" value="EKD44307.1"/>
    <property type="molecule type" value="Genomic_DNA"/>
</dbReference>
<evidence type="ECO:0000313" key="1">
    <source>
        <dbReference type="EMBL" id="EKD44307.1"/>
    </source>
</evidence>
<organism evidence="1">
    <name type="scientific">uncultured bacterium</name>
    <name type="common">gcode 4</name>
    <dbReference type="NCBI Taxonomy" id="1234023"/>
    <lineage>
        <taxon>Bacteria</taxon>
        <taxon>environmental samples</taxon>
    </lineage>
</organism>
<proteinExistence type="predicted"/>
<comment type="caution">
    <text evidence="1">The sequence shown here is derived from an EMBL/GenBank/DDBJ whole genome shotgun (WGS) entry which is preliminary data.</text>
</comment>